<dbReference type="OrthoDB" id="1724884at2759"/>
<accession>A0A314YPN5</accession>
<dbReference type="EMBL" id="PJQY01000936">
    <property type="protein sequence ID" value="PQQ06774.1"/>
    <property type="molecule type" value="Genomic_DNA"/>
</dbReference>
<evidence type="ECO:0000313" key="2">
    <source>
        <dbReference type="Proteomes" id="UP000250321"/>
    </source>
</evidence>
<sequence>MAMDATASGTPTIQYHNIPDQPITTIVVATPVPTFGRRQCHCFGTSIPGEFPLAANPSIVLHVLTACNLDLQDLRQATCSFFRQPANFAPDFELSISELATLDMCQKRGIFMPMTTEQRQELKQRCGGFMKIGPKVLVGWRGMFQKGENTGNSKARSQHCCNFKRSCLFIWL</sequence>
<organism evidence="1 2">
    <name type="scientific">Prunus yedoensis var. nudiflora</name>
    <dbReference type="NCBI Taxonomy" id="2094558"/>
    <lineage>
        <taxon>Eukaryota</taxon>
        <taxon>Viridiplantae</taxon>
        <taxon>Streptophyta</taxon>
        <taxon>Embryophyta</taxon>
        <taxon>Tracheophyta</taxon>
        <taxon>Spermatophyta</taxon>
        <taxon>Magnoliopsida</taxon>
        <taxon>eudicotyledons</taxon>
        <taxon>Gunneridae</taxon>
        <taxon>Pentapetalae</taxon>
        <taxon>rosids</taxon>
        <taxon>fabids</taxon>
        <taxon>Rosales</taxon>
        <taxon>Rosaceae</taxon>
        <taxon>Amygdaloideae</taxon>
        <taxon>Amygdaleae</taxon>
        <taxon>Prunus</taxon>
    </lineage>
</organism>
<name>A0A314YPN5_PRUYE</name>
<dbReference type="Proteomes" id="UP000250321">
    <property type="component" value="Unassembled WGS sequence"/>
</dbReference>
<proteinExistence type="predicted"/>
<keyword evidence="2" id="KW-1185">Reference proteome</keyword>
<dbReference type="AlphaFoldDB" id="A0A314YPN5"/>
<gene>
    <name evidence="1" type="ORF">Pyn_38430</name>
</gene>
<reference evidence="1 2" key="1">
    <citation type="submission" date="2018-02" db="EMBL/GenBank/DDBJ databases">
        <title>Draft genome of wild Prunus yedoensis var. nudiflora.</title>
        <authorList>
            <person name="Baek S."/>
            <person name="Kim J.-H."/>
            <person name="Choi K."/>
            <person name="Kim G.-B."/>
            <person name="Cho A."/>
            <person name="Jang H."/>
            <person name="Shin C.-H."/>
            <person name="Yu H.-J."/>
            <person name="Mun J.-H."/>
        </authorList>
    </citation>
    <scope>NUCLEOTIDE SEQUENCE [LARGE SCALE GENOMIC DNA]</scope>
    <source>
        <strain evidence="2">cv. Jeju island</strain>
        <tissue evidence="1">Leaf</tissue>
    </source>
</reference>
<comment type="caution">
    <text evidence="1">The sequence shown here is derived from an EMBL/GenBank/DDBJ whole genome shotgun (WGS) entry which is preliminary data.</text>
</comment>
<dbReference type="STRING" id="2094558.A0A314YPN5"/>
<protein>
    <submittedName>
        <fullName evidence="1">Uncharacterized protein</fullName>
    </submittedName>
</protein>
<evidence type="ECO:0000313" key="1">
    <source>
        <dbReference type="EMBL" id="PQQ06774.1"/>
    </source>
</evidence>